<gene>
    <name evidence="3" type="ORF">CFB84_13710</name>
    <name evidence="2" type="ORF">CFB84_32710</name>
</gene>
<comment type="caution">
    <text evidence="2">The sequence shown here is derived from an EMBL/GenBank/DDBJ whole genome shotgun (WGS) entry which is preliminary data.</text>
</comment>
<evidence type="ECO:0000313" key="3">
    <source>
        <dbReference type="EMBL" id="OXI45890.1"/>
    </source>
</evidence>
<organism evidence="2 4">
    <name type="scientific">Burkholderia aenigmatica</name>
    <dbReference type="NCBI Taxonomy" id="2015348"/>
    <lineage>
        <taxon>Bacteria</taxon>
        <taxon>Pseudomonadati</taxon>
        <taxon>Pseudomonadota</taxon>
        <taxon>Betaproteobacteria</taxon>
        <taxon>Burkholderiales</taxon>
        <taxon>Burkholderiaceae</taxon>
        <taxon>Burkholderia</taxon>
        <taxon>Burkholderia cepacia complex</taxon>
    </lineage>
</organism>
<reference evidence="2 4" key="3">
    <citation type="submission" date="2017-08" db="EMBL/GenBank/DDBJ databases">
        <title>WGS of novel Burkholderia cepaca complex species.</title>
        <authorList>
            <person name="Lipuma J."/>
            <person name="Spilker T."/>
        </authorList>
    </citation>
    <scope>NUCLEOTIDE SEQUENCE [LARGE SCALE GENOMIC DNA]</scope>
    <source>
        <strain evidence="2 4">AU17325</strain>
    </source>
</reference>
<dbReference type="SUPFAM" id="SSF160059">
    <property type="entry name" value="PriA/YqbF domain"/>
    <property type="match status" value="1"/>
</dbReference>
<protein>
    <submittedName>
        <fullName evidence="2">Uncharacterized protein</fullName>
    </submittedName>
</protein>
<dbReference type="EMBL" id="NKFA01000020">
    <property type="protein sequence ID" value="OXI36765.1"/>
    <property type="molecule type" value="Genomic_DNA"/>
</dbReference>
<feature type="region of interest" description="Disordered" evidence="1">
    <location>
        <begin position="164"/>
        <end position="183"/>
    </location>
</feature>
<dbReference type="Proteomes" id="UP000214600">
    <property type="component" value="Unassembled WGS sequence"/>
</dbReference>
<dbReference type="EMBL" id="NKFA01000006">
    <property type="protein sequence ID" value="OXI45890.1"/>
    <property type="molecule type" value="Genomic_DNA"/>
</dbReference>
<feature type="compositionally biased region" description="Low complexity" evidence="1">
    <location>
        <begin position="169"/>
        <end position="183"/>
    </location>
</feature>
<sequence length="183" mass="20002">MAKQKHPAISVAAKADTFRRAGYVFIRTPKTIALAALHPDAYRAITEDKSLVVVHTATELDEAEAKRLPHHDADHVTRHLANADTLTLQVSEDDAKRALALSDIEADLQKREAALDLREAALRDAVADQQARAAEFDAAYASKVTRENELNERERQLDERQAAIDAAEKSTAGAKAASQGRKS</sequence>
<evidence type="ECO:0000313" key="2">
    <source>
        <dbReference type="EMBL" id="OXI36765.1"/>
    </source>
</evidence>
<reference evidence="4" key="2">
    <citation type="submission" date="2017-06" db="EMBL/GenBank/DDBJ databases">
        <authorList>
            <person name="LiPuma J."/>
            <person name="Spilker T."/>
        </authorList>
    </citation>
    <scope>NUCLEOTIDE SEQUENCE [LARGE SCALE GENOMIC DNA]</scope>
    <source>
        <strain evidence="4">AU17325</strain>
    </source>
</reference>
<dbReference type="OrthoDB" id="9035174at2"/>
<dbReference type="AlphaFoldDB" id="A0A228I3L4"/>
<reference evidence="2" key="1">
    <citation type="submission" date="2017-06" db="EMBL/GenBank/DDBJ databases">
        <authorList>
            <person name="Kim H.J."/>
            <person name="Triplett B.A."/>
        </authorList>
    </citation>
    <scope>NUCLEOTIDE SEQUENCE [LARGE SCALE GENOMIC DNA]</scope>
    <source>
        <strain evidence="2">AU17325</strain>
    </source>
</reference>
<name>A0A228I3L4_9BURK</name>
<evidence type="ECO:0000313" key="4">
    <source>
        <dbReference type="Proteomes" id="UP000214600"/>
    </source>
</evidence>
<accession>A0A228I3L4</accession>
<evidence type="ECO:0000256" key="1">
    <source>
        <dbReference type="SAM" id="MobiDB-lite"/>
    </source>
</evidence>
<proteinExistence type="predicted"/>